<dbReference type="PROSITE" id="PS51257">
    <property type="entry name" value="PROKAR_LIPOPROTEIN"/>
    <property type="match status" value="1"/>
</dbReference>
<dbReference type="Proteomes" id="UP001595443">
    <property type="component" value="Unassembled WGS sequence"/>
</dbReference>
<evidence type="ECO:0000313" key="3">
    <source>
        <dbReference type="Proteomes" id="UP001595443"/>
    </source>
</evidence>
<reference evidence="3" key="1">
    <citation type="journal article" date="2019" name="Int. J. Syst. Evol. Microbiol.">
        <title>The Global Catalogue of Microorganisms (GCM) 10K type strain sequencing project: providing services to taxonomists for standard genome sequencing and annotation.</title>
        <authorList>
            <consortium name="The Broad Institute Genomics Platform"/>
            <consortium name="The Broad Institute Genome Sequencing Center for Infectious Disease"/>
            <person name="Wu L."/>
            <person name="Ma J."/>
        </authorList>
    </citation>
    <scope>NUCLEOTIDE SEQUENCE [LARGE SCALE GENOMIC DNA]</scope>
    <source>
        <strain evidence="3">KCTC 62192</strain>
    </source>
</reference>
<proteinExistence type="predicted"/>
<feature type="chain" id="PRO_5046203386" description="Lipoprotein" evidence="1">
    <location>
        <begin position="17"/>
        <end position="112"/>
    </location>
</feature>
<evidence type="ECO:0000256" key="1">
    <source>
        <dbReference type="SAM" id="SignalP"/>
    </source>
</evidence>
<comment type="caution">
    <text evidence="2">The sequence shown here is derived from an EMBL/GenBank/DDBJ whole genome shotgun (WGS) entry which is preliminary data.</text>
</comment>
<evidence type="ECO:0008006" key="4">
    <source>
        <dbReference type="Google" id="ProtNLM"/>
    </source>
</evidence>
<protein>
    <recommendedName>
        <fullName evidence="4">Lipoprotein</fullName>
    </recommendedName>
</protein>
<dbReference type="RefSeq" id="WP_377834616.1">
    <property type="nucleotide sequence ID" value="NZ_JBHRSK010000015.1"/>
</dbReference>
<organism evidence="2 3">
    <name type="scientific">Acidimangrovimonas pyrenivorans</name>
    <dbReference type="NCBI Taxonomy" id="2030798"/>
    <lineage>
        <taxon>Bacteria</taxon>
        <taxon>Pseudomonadati</taxon>
        <taxon>Pseudomonadota</taxon>
        <taxon>Alphaproteobacteria</taxon>
        <taxon>Rhodobacterales</taxon>
        <taxon>Paracoccaceae</taxon>
        <taxon>Acidimangrovimonas</taxon>
    </lineage>
</organism>
<sequence length="112" mass="11161">MIRLAAAVLTVLALSACLPDGPPKLAPVGQASVDAAKARCEATSGSFGPAPGGKGGMICFHKTRDAGKICTAGSQCEGQCLARSGTCAPVTPLMGCQEILLGGGVRMTQCIN</sequence>
<gene>
    <name evidence="2" type="ORF">ACFOES_17295</name>
</gene>
<name>A0ABV7AKA7_9RHOB</name>
<accession>A0ABV7AKA7</accession>
<keyword evidence="1" id="KW-0732">Signal</keyword>
<keyword evidence="3" id="KW-1185">Reference proteome</keyword>
<dbReference type="EMBL" id="JBHRSK010000015">
    <property type="protein sequence ID" value="MFC2969856.1"/>
    <property type="molecule type" value="Genomic_DNA"/>
</dbReference>
<feature type="signal peptide" evidence="1">
    <location>
        <begin position="1"/>
        <end position="16"/>
    </location>
</feature>
<evidence type="ECO:0000313" key="2">
    <source>
        <dbReference type="EMBL" id="MFC2969856.1"/>
    </source>
</evidence>